<proteinExistence type="predicted"/>
<gene>
    <name evidence="2" type="ORF">FJT64_026242</name>
</gene>
<evidence type="ECO:0000256" key="1">
    <source>
        <dbReference type="SAM" id="MobiDB-lite"/>
    </source>
</evidence>
<organism evidence="2 3">
    <name type="scientific">Amphibalanus amphitrite</name>
    <name type="common">Striped barnacle</name>
    <name type="synonym">Balanus amphitrite</name>
    <dbReference type="NCBI Taxonomy" id="1232801"/>
    <lineage>
        <taxon>Eukaryota</taxon>
        <taxon>Metazoa</taxon>
        <taxon>Ecdysozoa</taxon>
        <taxon>Arthropoda</taxon>
        <taxon>Crustacea</taxon>
        <taxon>Multicrustacea</taxon>
        <taxon>Cirripedia</taxon>
        <taxon>Thoracica</taxon>
        <taxon>Thoracicalcarea</taxon>
        <taxon>Balanomorpha</taxon>
        <taxon>Balanoidea</taxon>
        <taxon>Balanidae</taxon>
        <taxon>Amphibalaninae</taxon>
        <taxon>Amphibalanus</taxon>
    </lineage>
</organism>
<evidence type="ECO:0000313" key="2">
    <source>
        <dbReference type="EMBL" id="KAF0301458.1"/>
    </source>
</evidence>
<dbReference type="Proteomes" id="UP000440578">
    <property type="component" value="Unassembled WGS sequence"/>
</dbReference>
<accession>A0A6A4WHD4</accession>
<name>A0A6A4WHD4_AMPAM</name>
<dbReference type="EMBL" id="VIIS01001163">
    <property type="protein sequence ID" value="KAF0301458.1"/>
    <property type="molecule type" value="Genomic_DNA"/>
</dbReference>
<evidence type="ECO:0000313" key="3">
    <source>
        <dbReference type="Proteomes" id="UP000440578"/>
    </source>
</evidence>
<dbReference type="AlphaFoldDB" id="A0A6A4WHD4"/>
<feature type="region of interest" description="Disordered" evidence="1">
    <location>
        <begin position="85"/>
        <end position="114"/>
    </location>
</feature>
<sequence length="114" mass="13205">MRARGLLDDVTDTDIAEMRCQSTPVVEKVYRGMKTSERKAHTRLRLRQLMEVAERVYGQRFRHQVDSTSQRQLFARIEEYMASALEESPAAEEMVEPDRVPSRPATEDDESSED</sequence>
<comment type="caution">
    <text evidence="2">The sequence shown here is derived from an EMBL/GenBank/DDBJ whole genome shotgun (WGS) entry which is preliminary data.</text>
</comment>
<keyword evidence="3" id="KW-1185">Reference proteome</keyword>
<protein>
    <submittedName>
        <fullName evidence="2">Uncharacterized protein</fullName>
    </submittedName>
</protein>
<reference evidence="2 3" key="1">
    <citation type="submission" date="2019-07" db="EMBL/GenBank/DDBJ databases">
        <title>Draft genome assembly of a fouling barnacle, Amphibalanus amphitrite (Darwin, 1854): The first reference genome for Thecostraca.</title>
        <authorList>
            <person name="Kim W."/>
        </authorList>
    </citation>
    <scope>NUCLEOTIDE SEQUENCE [LARGE SCALE GENOMIC DNA]</scope>
    <source>
        <strain evidence="2">SNU_AA5</strain>
        <tissue evidence="2">Soma without cirri and trophi</tissue>
    </source>
</reference>